<reference evidence="3" key="1">
    <citation type="submission" date="2013-10" db="EMBL/GenBank/DDBJ databases">
        <title>Genomic analysis of the causative agents of coccidiosis in chickens.</title>
        <authorList>
            <person name="Reid A.J."/>
            <person name="Blake D."/>
            <person name="Billington K."/>
            <person name="Browne H."/>
            <person name="Dunn M."/>
            <person name="Hung S."/>
            <person name="Kawahara F."/>
            <person name="Miranda-Saavedra D."/>
            <person name="Mourier T."/>
            <person name="Nagra H."/>
            <person name="Otto T.D."/>
            <person name="Rawlings N."/>
            <person name="Sanchez A."/>
            <person name="Sanders M."/>
            <person name="Subramaniam C."/>
            <person name="Tay Y."/>
            <person name="Dear P."/>
            <person name="Doerig C."/>
            <person name="Gruber A."/>
            <person name="Parkinson J."/>
            <person name="Shirley M."/>
            <person name="Wan K.L."/>
            <person name="Berriman M."/>
            <person name="Tomley F."/>
            <person name="Pain A."/>
        </authorList>
    </citation>
    <scope>NUCLEOTIDE SEQUENCE [LARGE SCALE GENOMIC DNA]</scope>
    <source>
        <strain evidence="3">Houghton</strain>
    </source>
</reference>
<feature type="transmembrane region" description="Helical" evidence="2">
    <location>
        <begin position="40"/>
        <end position="62"/>
    </location>
</feature>
<reference evidence="3" key="2">
    <citation type="submission" date="2013-10" db="EMBL/GenBank/DDBJ databases">
        <authorList>
            <person name="Aslett M."/>
        </authorList>
    </citation>
    <scope>NUCLEOTIDE SEQUENCE [LARGE SCALE GENOMIC DNA]</scope>
    <source>
        <strain evidence="3">Houghton</strain>
    </source>
</reference>
<keyword evidence="2" id="KW-0472">Membrane</keyword>
<keyword evidence="2" id="KW-1133">Transmembrane helix</keyword>
<feature type="compositionally biased region" description="Basic and acidic residues" evidence="1">
    <location>
        <begin position="639"/>
        <end position="651"/>
    </location>
</feature>
<gene>
    <name evidence="3" type="ORF">EBH_0000750</name>
</gene>
<feature type="compositionally biased region" description="Polar residues" evidence="1">
    <location>
        <begin position="652"/>
        <end position="661"/>
    </location>
</feature>
<dbReference type="OrthoDB" id="347378at2759"/>
<feature type="region of interest" description="Disordered" evidence="1">
    <location>
        <begin position="363"/>
        <end position="428"/>
    </location>
</feature>
<keyword evidence="2" id="KW-0812">Transmembrane</keyword>
<feature type="region of interest" description="Disordered" evidence="1">
    <location>
        <begin position="639"/>
        <end position="661"/>
    </location>
</feature>
<sequence length="661" mass="72106">MTPLEPQLQTPVPVLSFPSQTTATGRRWLLQRSPRSSRNLFAGAAAVAAVVSLVMLVAVFAVCQARRQRQLVQAAERRRLSYTGDDSDELSFILEQCLDLQEEHGLHLPLSERVDEKEAKQRLVAMLHASAAAFEQTRALASPQSVQYEGRFAHSGVPENVQITPRELPRAAVWGGPSGATVAPAAGPRPEGVTSFSPEEVPYGGIAFSSQQRREHSSSQRVQYEGRFTRNGAPQRMHMSTPQRPRTAVWGGPSGAAVGPVAGPTAGKDSSFAAEEAMIGDAIAASHSHSSAPYDIGKAFSAAILATIDGGGDAAAAHGDDASATQLVGLASVSPDNALAAALSPDAWLEDVPKLEVIQGVKQSTKATESPLVASNDKRDASVGRRRARPPRQIGKQERQAVSGAASGVPGSATSGETKQSSEGNREGCIGNQDLALHPFVRLPKVNPQDVRSCFRLEYAKTERVSMLSPMESFIQMRRLFAKPSLTADEVETLMFEAECLVSYAKTRLAKPFRRRTSSYLFQKLATLFMFFDYLVCTIETVGDKMLANIWWDEFASSFNTDFNLPKLAKTRRTRLLNKLVNRLSEALSVYKRGRRPPFEVVIELKRLILTQSAYKGSQIMHPLWSLWLQDDKEFLLSRGCSKEGPSDSQEHGQSTTRETS</sequence>
<evidence type="ECO:0000256" key="2">
    <source>
        <dbReference type="SAM" id="Phobius"/>
    </source>
</evidence>
<name>U6LQF2_9EIME</name>
<evidence type="ECO:0000256" key="1">
    <source>
        <dbReference type="SAM" id="MobiDB-lite"/>
    </source>
</evidence>
<dbReference type="EMBL" id="HG712850">
    <property type="protein sequence ID" value="CDJ51473.1"/>
    <property type="molecule type" value="Genomic_DNA"/>
</dbReference>
<dbReference type="VEuPathDB" id="ToxoDB:EBH_0000750"/>
<keyword evidence="4" id="KW-1185">Reference proteome</keyword>
<evidence type="ECO:0000313" key="4">
    <source>
        <dbReference type="Proteomes" id="UP000030750"/>
    </source>
</evidence>
<accession>U6LQF2</accession>
<dbReference type="AlphaFoldDB" id="U6LQF2"/>
<protein>
    <submittedName>
        <fullName evidence="3">Uncharacterized protein</fullName>
    </submittedName>
</protein>
<feature type="compositionally biased region" description="Polar residues" evidence="1">
    <location>
        <begin position="412"/>
        <end position="423"/>
    </location>
</feature>
<proteinExistence type="predicted"/>
<organism evidence="3 4">
    <name type="scientific">Eimeria brunetti</name>
    <dbReference type="NCBI Taxonomy" id="51314"/>
    <lineage>
        <taxon>Eukaryota</taxon>
        <taxon>Sar</taxon>
        <taxon>Alveolata</taxon>
        <taxon>Apicomplexa</taxon>
        <taxon>Conoidasida</taxon>
        <taxon>Coccidia</taxon>
        <taxon>Eucoccidiorida</taxon>
        <taxon>Eimeriorina</taxon>
        <taxon>Eimeriidae</taxon>
        <taxon>Eimeria</taxon>
    </lineage>
</organism>
<dbReference type="Proteomes" id="UP000030750">
    <property type="component" value="Unassembled WGS sequence"/>
</dbReference>
<evidence type="ECO:0000313" key="3">
    <source>
        <dbReference type="EMBL" id="CDJ51473.1"/>
    </source>
</evidence>